<protein>
    <submittedName>
        <fullName evidence="2">Uncharacterized protein</fullName>
    </submittedName>
</protein>
<dbReference type="InParanoid" id="A0A1Y2AKP7"/>
<accession>A0A1Y2AKP7</accession>
<feature type="compositionally biased region" description="Basic and acidic residues" evidence="1">
    <location>
        <begin position="1"/>
        <end position="13"/>
    </location>
</feature>
<evidence type="ECO:0000256" key="1">
    <source>
        <dbReference type="SAM" id="MobiDB-lite"/>
    </source>
</evidence>
<dbReference type="EMBL" id="MCFC01000084">
    <property type="protein sequence ID" value="ORY23062.1"/>
    <property type="molecule type" value="Genomic_DNA"/>
</dbReference>
<dbReference type="AlphaFoldDB" id="A0A1Y2AKP7"/>
<dbReference type="OrthoDB" id="2593364at2759"/>
<comment type="caution">
    <text evidence="2">The sequence shown here is derived from an EMBL/GenBank/DDBJ whole genome shotgun (WGS) entry which is preliminary data.</text>
</comment>
<feature type="compositionally biased region" description="Pro residues" evidence="1">
    <location>
        <begin position="437"/>
        <end position="453"/>
    </location>
</feature>
<feature type="compositionally biased region" description="Basic and acidic residues" evidence="1">
    <location>
        <begin position="412"/>
        <end position="421"/>
    </location>
</feature>
<gene>
    <name evidence="2" type="ORF">BCR39DRAFT_550209</name>
</gene>
<evidence type="ECO:0000313" key="2">
    <source>
        <dbReference type="EMBL" id="ORY23062.1"/>
    </source>
</evidence>
<evidence type="ECO:0000313" key="3">
    <source>
        <dbReference type="Proteomes" id="UP000193986"/>
    </source>
</evidence>
<proteinExistence type="predicted"/>
<organism evidence="2 3">
    <name type="scientific">Naematelia encephala</name>
    <dbReference type="NCBI Taxonomy" id="71784"/>
    <lineage>
        <taxon>Eukaryota</taxon>
        <taxon>Fungi</taxon>
        <taxon>Dikarya</taxon>
        <taxon>Basidiomycota</taxon>
        <taxon>Agaricomycotina</taxon>
        <taxon>Tremellomycetes</taxon>
        <taxon>Tremellales</taxon>
        <taxon>Naemateliaceae</taxon>
        <taxon>Naematelia</taxon>
    </lineage>
</organism>
<sequence length="497" mass="54155">MRETRGSAARELEAPVNKRKRSPVPLKIVLPSPASLEEQEPKRQKISIKINRPKVKDALGQDVRAALALVIAQMAEDLPPPLNGILALSLPPKFEKTDENTLGYLLQQDNLTWDVLVNTLHTFSENLLVPCAYPNPMPSLSQFHLPIPPLPSHYPPHAIYNFCAALHSVMLQIEPHVSTTESERWALVQRQGGDWFTSSVDFRQKSSLQDLAAAGDKFGYATAVAVQSAIEKPGNPSSLSESLLRRASLKASRWKEARGSFGSVTRGVIIPPVTTASFTPGFAPTYDSTFSTGGFGYYSTIQSMHERTRHRQWSATVNRPLEFGYWGSPDTSTPLETNASLIAELHAWQGIRVRRGEQAPSDREQEIADALLSSLTDLVANTSPKDLVSSVNAHDLADRFLPVPSPVLRGTLDPKRPHAIHDNATLRPGVAARNAYPPAPGRPTPASPAPWPDPKSATTYTRPGPGPSRLSQSFRPNPYGLGARGPGTSPSMRPLGT</sequence>
<dbReference type="Proteomes" id="UP000193986">
    <property type="component" value="Unassembled WGS sequence"/>
</dbReference>
<reference evidence="2 3" key="1">
    <citation type="submission" date="2016-07" db="EMBL/GenBank/DDBJ databases">
        <title>Pervasive Adenine N6-methylation of Active Genes in Fungi.</title>
        <authorList>
            <consortium name="DOE Joint Genome Institute"/>
            <person name="Mondo S.J."/>
            <person name="Dannebaum R.O."/>
            <person name="Kuo R.C."/>
            <person name="Labutti K."/>
            <person name="Haridas S."/>
            <person name="Kuo A."/>
            <person name="Salamov A."/>
            <person name="Ahrendt S.R."/>
            <person name="Lipzen A."/>
            <person name="Sullivan W."/>
            <person name="Andreopoulos W.B."/>
            <person name="Clum A."/>
            <person name="Lindquist E."/>
            <person name="Daum C."/>
            <person name="Ramamoorthy G.K."/>
            <person name="Gryganskyi A."/>
            <person name="Culley D."/>
            <person name="Magnuson J.K."/>
            <person name="James T.Y."/>
            <person name="O'Malley M.A."/>
            <person name="Stajich J.E."/>
            <person name="Spatafora J.W."/>
            <person name="Visel A."/>
            <person name="Grigoriev I.V."/>
        </authorList>
    </citation>
    <scope>NUCLEOTIDE SEQUENCE [LARGE SCALE GENOMIC DNA]</scope>
    <source>
        <strain evidence="2 3">68-887.2</strain>
    </source>
</reference>
<feature type="region of interest" description="Disordered" evidence="1">
    <location>
        <begin position="412"/>
        <end position="497"/>
    </location>
</feature>
<name>A0A1Y2AKP7_9TREE</name>
<feature type="region of interest" description="Disordered" evidence="1">
    <location>
        <begin position="1"/>
        <end position="24"/>
    </location>
</feature>
<dbReference type="STRING" id="71784.A0A1Y2AKP7"/>
<keyword evidence="3" id="KW-1185">Reference proteome</keyword>